<dbReference type="AlphaFoldDB" id="A0A6I3RYB2"/>
<dbReference type="CDD" id="cd00865">
    <property type="entry name" value="PEBP_bact_arch"/>
    <property type="match status" value="1"/>
</dbReference>
<dbReference type="PANTHER" id="PTHR30289:SF1">
    <property type="entry name" value="PEBP (PHOSPHATIDYLETHANOLAMINE-BINDING PROTEIN) FAMILY PROTEIN"/>
    <property type="match status" value="1"/>
</dbReference>
<dbReference type="InterPro" id="IPR008914">
    <property type="entry name" value="PEBP"/>
</dbReference>
<name>A0A6I3RYB2_9BURK</name>
<dbReference type="Gene3D" id="3.90.280.10">
    <property type="entry name" value="PEBP-like"/>
    <property type="match status" value="1"/>
</dbReference>
<organism evidence="1 2">
    <name type="scientific">Parasutterella excrementihominis</name>
    <dbReference type="NCBI Taxonomy" id="487175"/>
    <lineage>
        <taxon>Bacteria</taxon>
        <taxon>Pseudomonadati</taxon>
        <taxon>Pseudomonadota</taxon>
        <taxon>Betaproteobacteria</taxon>
        <taxon>Burkholderiales</taxon>
        <taxon>Sutterellaceae</taxon>
        <taxon>Parasutterella</taxon>
    </lineage>
</organism>
<dbReference type="EMBL" id="WNCL01000005">
    <property type="protein sequence ID" value="MTU42574.1"/>
    <property type="molecule type" value="Genomic_DNA"/>
</dbReference>
<dbReference type="Pfam" id="PF01161">
    <property type="entry name" value="PBP"/>
    <property type="match status" value="1"/>
</dbReference>
<dbReference type="SUPFAM" id="SSF49777">
    <property type="entry name" value="PEBP-like"/>
    <property type="match status" value="1"/>
</dbReference>
<proteinExistence type="predicted"/>
<dbReference type="RefSeq" id="WP_008810239.1">
    <property type="nucleotide sequence ID" value="NZ_CAJUON010000002.1"/>
</dbReference>
<reference evidence="1 2" key="1">
    <citation type="journal article" date="2019" name="Nat. Med.">
        <title>A library of human gut bacterial isolates paired with longitudinal multiomics data enables mechanistic microbiome research.</title>
        <authorList>
            <person name="Poyet M."/>
            <person name="Groussin M."/>
            <person name="Gibbons S.M."/>
            <person name="Avila-Pacheco J."/>
            <person name="Jiang X."/>
            <person name="Kearney S.M."/>
            <person name="Perrotta A.R."/>
            <person name="Berdy B."/>
            <person name="Zhao S."/>
            <person name="Lieberman T.D."/>
            <person name="Swanson P.K."/>
            <person name="Smith M."/>
            <person name="Roesemann S."/>
            <person name="Alexander J.E."/>
            <person name="Rich S.A."/>
            <person name="Livny J."/>
            <person name="Vlamakis H."/>
            <person name="Clish C."/>
            <person name="Bullock K."/>
            <person name="Deik A."/>
            <person name="Scott J."/>
            <person name="Pierce K.A."/>
            <person name="Xavier R.J."/>
            <person name="Alm E.J."/>
        </authorList>
    </citation>
    <scope>NUCLEOTIDE SEQUENCE [LARGE SCALE GENOMIC DNA]</scope>
    <source>
        <strain evidence="1 2">BIOML-A2</strain>
    </source>
</reference>
<dbReference type="PANTHER" id="PTHR30289">
    <property type="entry name" value="UNCHARACTERIZED PROTEIN YBCL-RELATED"/>
    <property type="match status" value="1"/>
</dbReference>
<dbReference type="InterPro" id="IPR005247">
    <property type="entry name" value="YbhB_YbcL/LppC-like"/>
</dbReference>
<sequence>MEKLEIQSPAFATGAPIPKEYTQQGSDMSPPLEITNIPKGTQSLVLVCVDPDAPDPEAPKLTFVHWVAYNLPAQDLSIPEGADLENLFPGSCEGVNGRGTVGYIGPKPPIGTHRYFFKVFAVDTVLSFNEPPELKDVFNAIDGRVVQMAETMGTYKLQF</sequence>
<accession>A0A6I3RYB2</accession>
<dbReference type="GeneID" id="43347838"/>
<evidence type="ECO:0000313" key="2">
    <source>
        <dbReference type="Proteomes" id="UP000462362"/>
    </source>
</evidence>
<dbReference type="Proteomes" id="UP000462362">
    <property type="component" value="Unassembled WGS sequence"/>
</dbReference>
<dbReference type="InterPro" id="IPR036610">
    <property type="entry name" value="PEBP-like_sf"/>
</dbReference>
<evidence type="ECO:0000313" key="1">
    <source>
        <dbReference type="EMBL" id="MTU42574.1"/>
    </source>
</evidence>
<gene>
    <name evidence="1" type="ORF">GMD42_02830</name>
</gene>
<dbReference type="NCBIfam" id="TIGR00481">
    <property type="entry name" value="YbhB/YbcL family Raf kinase inhibitor-like protein"/>
    <property type="match status" value="1"/>
</dbReference>
<protein>
    <submittedName>
        <fullName evidence="1">YbhB/YbcL family Raf kinase inhibitor-like protein</fullName>
    </submittedName>
</protein>
<comment type="caution">
    <text evidence="1">The sequence shown here is derived from an EMBL/GenBank/DDBJ whole genome shotgun (WGS) entry which is preliminary data.</text>
</comment>